<name>A0A8D2CV71_SCIVU</name>
<dbReference type="Ensembl" id="ENSSVLT00005017073.1">
    <property type="protein sequence ID" value="ENSSVLP00005015379.1"/>
    <property type="gene ID" value="ENSSVLG00005012350.1"/>
</dbReference>
<organism evidence="2 3">
    <name type="scientific">Sciurus vulgaris</name>
    <name type="common">Eurasian red squirrel</name>
    <dbReference type="NCBI Taxonomy" id="55149"/>
    <lineage>
        <taxon>Eukaryota</taxon>
        <taxon>Metazoa</taxon>
        <taxon>Chordata</taxon>
        <taxon>Craniata</taxon>
        <taxon>Vertebrata</taxon>
        <taxon>Euteleostomi</taxon>
        <taxon>Mammalia</taxon>
        <taxon>Eutheria</taxon>
        <taxon>Euarchontoglires</taxon>
        <taxon>Glires</taxon>
        <taxon>Rodentia</taxon>
        <taxon>Sciuromorpha</taxon>
        <taxon>Sciuridae</taxon>
        <taxon>Sciurinae</taxon>
        <taxon>Sciurini</taxon>
        <taxon>Sciurus</taxon>
    </lineage>
</organism>
<dbReference type="GeneTree" id="ENSGT00700000106050"/>
<evidence type="ECO:0000313" key="2">
    <source>
        <dbReference type="Ensembl" id="ENSSVLP00005015379.1"/>
    </source>
</evidence>
<keyword evidence="3" id="KW-1185">Reference proteome</keyword>
<evidence type="ECO:0000256" key="1">
    <source>
        <dbReference type="SAM" id="MobiDB-lite"/>
    </source>
</evidence>
<proteinExistence type="predicted"/>
<dbReference type="OrthoDB" id="10302927at2759"/>
<evidence type="ECO:0000313" key="3">
    <source>
        <dbReference type="Proteomes" id="UP000694564"/>
    </source>
</evidence>
<dbReference type="Proteomes" id="UP000694564">
    <property type="component" value="Chromosome 8"/>
</dbReference>
<protein>
    <submittedName>
        <fullName evidence="2">Uncharacterized protein</fullName>
    </submittedName>
</protein>
<dbReference type="AlphaFoldDB" id="A0A8D2CV71"/>
<reference evidence="2" key="1">
    <citation type="submission" date="2025-08" db="UniProtKB">
        <authorList>
            <consortium name="Ensembl"/>
        </authorList>
    </citation>
    <scope>IDENTIFICATION</scope>
</reference>
<accession>A0A8D2CV71</accession>
<feature type="region of interest" description="Disordered" evidence="1">
    <location>
        <begin position="1"/>
        <end position="41"/>
    </location>
</feature>
<sequence length="99" mass="10576">MFPALTAPAPLARNMDRKPNSQTELGSEEDPNRAKATPEGQVRVPFLEETAAGKVVTLALATDFPRAVLSQELHSAGPSSENTLQRIFPLIVSPETHGG</sequence>
<reference evidence="2" key="2">
    <citation type="submission" date="2025-09" db="UniProtKB">
        <authorList>
            <consortium name="Ensembl"/>
        </authorList>
    </citation>
    <scope>IDENTIFICATION</scope>
</reference>